<organism evidence="1 2">
    <name type="scientific">Pararhodobacter zhoushanensis</name>
    <dbReference type="NCBI Taxonomy" id="2479545"/>
    <lineage>
        <taxon>Bacteria</taxon>
        <taxon>Pseudomonadati</taxon>
        <taxon>Pseudomonadota</taxon>
        <taxon>Alphaproteobacteria</taxon>
        <taxon>Rhodobacterales</taxon>
        <taxon>Paracoccaceae</taxon>
        <taxon>Pararhodobacter</taxon>
    </lineage>
</organism>
<proteinExistence type="predicted"/>
<accession>A0ABT3GYK6</accession>
<keyword evidence="2" id="KW-1185">Reference proteome</keyword>
<sequence length="210" mass="22829">MLATLDPKSLGHDLVTILSEGPSDLVELARRIFGPREFRVYPDVIVARSFSGSKARLADRLGAQGLAIVERRAGRAQEPLSAVWALIDVEPVRLGHAPLRHASRRVDWVADVAEPRAVLVQALAEQLDALPAGHLLAFHTGVNRPAPALGRVARDVADAAGCQLFSWPEDLPHVDPRRWSWAILKPLGWSAGRASRTEFRLSVGTQEVGA</sequence>
<evidence type="ECO:0000313" key="2">
    <source>
        <dbReference type="Proteomes" id="UP001208938"/>
    </source>
</evidence>
<evidence type="ECO:0000313" key="1">
    <source>
        <dbReference type="EMBL" id="MCW1932633.1"/>
    </source>
</evidence>
<reference evidence="1 2" key="1">
    <citation type="submission" date="2022-10" db="EMBL/GenBank/DDBJ databases">
        <title>Pararhodobacter sp. nov., isolated from marine algae.</title>
        <authorList>
            <person name="Choi B.J."/>
            <person name="Kim J.M."/>
            <person name="Lee J.K."/>
            <person name="Choi D.G."/>
            <person name="Jeon C.O."/>
        </authorList>
    </citation>
    <scope>NUCLEOTIDE SEQUENCE [LARGE SCALE GENOMIC DNA]</scope>
    <source>
        <strain evidence="1 2">ZQ420</strain>
    </source>
</reference>
<comment type="caution">
    <text evidence="1">The sequence shown here is derived from an EMBL/GenBank/DDBJ whole genome shotgun (WGS) entry which is preliminary data.</text>
</comment>
<dbReference type="EMBL" id="JAPDFL010000001">
    <property type="protein sequence ID" value="MCW1932633.1"/>
    <property type="molecule type" value="Genomic_DNA"/>
</dbReference>
<gene>
    <name evidence="1" type="ORF">OKW52_10285</name>
</gene>
<name>A0ABT3GYK6_9RHOB</name>
<dbReference type="Proteomes" id="UP001208938">
    <property type="component" value="Unassembled WGS sequence"/>
</dbReference>
<dbReference type="RefSeq" id="WP_264505618.1">
    <property type="nucleotide sequence ID" value="NZ_JAPDFL010000001.1"/>
</dbReference>
<protein>
    <submittedName>
        <fullName evidence="1">Uncharacterized protein</fullName>
    </submittedName>
</protein>